<evidence type="ECO:0000313" key="3">
    <source>
        <dbReference type="EMBL" id="CAB5055360.1"/>
    </source>
</evidence>
<dbReference type="InterPro" id="IPR002792">
    <property type="entry name" value="TRAM_dom"/>
</dbReference>
<evidence type="ECO:0000256" key="1">
    <source>
        <dbReference type="SAM" id="MobiDB-lite"/>
    </source>
</evidence>
<dbReference type="AlphaFoldDB" id="A0A6J7TQF6"/>
<reference evidence="3" key="1">
    <citation type="submission" date="2020-05" db="EMBL/GenBank/DDBJ databases">
        <authorList>
            <person name="Chiriac C."/>
            <person name="Salcher M."/>
            <person name="Ghai R."/>
            <person name="Kavagutti S V."/>
        </authorList>
    </citation>
    <scope>NUCLEOTIDE SEQUENCE</scope>
</reference>
<feature type="domain" description="TRAM" evidence="2">
    <location>
        <begin position="1"/>
        <end position="64"/>
    </location>
</feature>
<sequence length="99" mass="10562">MVATGEGRKDDSTGRVSGRVRDFRLAHVTRTDINGVEHTLRPGDVVVAEVTHAAPFHFLADKLISVRKTIAGDNYEAGNMPSTPGTPGVLLGMPSIPVR</sequence>
<organism evidence="3">
    <name type="scientific">freshwater metagenome</name>
    <dbReference type="NCBI Taxonomy" id="449393"/>
    <lineage>
        <taxon>unclassified sequences</taxon>
        <taxon>metagenomes</taxon>
        <taxon>ecological metagenomes</taxon>
    </lineage>
</organism>
<dbReference type="EMBL" id="CAFBQG010000212">
    <property type="protein sequence ID" value="CAB5055360.1"/>
    <property type="molecule type" value="Genomic_DNA"/>
</dbReference>
<evidence type="ECO:0000259" key="2">
    <source>
        <dbReference type="PROSITE" id="PS50926"/>
    </source>
</evidence>
<name>A0A6J7TQF6_9ZZZZ</name>
<accession>A0A6J7TQF6</accession>
<gene>
    <name evidence="3" type="ORF">UFOPK4301_01314</name>
</gene>
<dbReference type="PROSITE" id="PS50926">
    <property type="entry name" value="TRAM"/>
    <property type="match status" value="1"/>
</dbReference>
<feature type="region of interest" description="Disordered" evidence="1">
    <location>
        <begin position="77"/>
        <end position="99"/>
    </location>
</feature>
<protein>
    <submittedName>
        <fullName evidence="3">Unannotated protein</fullName>
    </submittedName>
</protein>
<proteinExistence type="predicted"/>